<name>A0AAN4PL49_ASPLE</name>
<evidence type="ECO:0000313" key="2">
    <source>
        <dbReference type="EMBL" id="GAQ08716.1"/>
    </source>
</evidence>
<sequence>MKITTAIVSSLLTVCAAAFDKNQPWGKRDYPCINVFQGLPDNATVGFGDKIEFRWNRNPTGHCPDPLCEYPGSDYKIVMYNNPQPGPTGVNAEQTVILYRGIKEEDGKFRAQIPKSLPDVEDDSLWYLRIETVLETAPQMPTLFNAAGPFTVENY</sequence>
<keyword evidence="1" id="KW-0732">Signal</keyword>
<comment type="caution">
    <text evidence="2">The sequence shown here is derived from an EMBL/GenBank/DDBJ whole genome shotgun (WGS) entry which is preliminary data.</text>
</comment>
<proteinExistence type="predicted"/>
<gene>
    <name evidence="2" type="ORF">ALT_6037</name>
</gene>
<dbReference type="AlphaFoldDB" id="A0AAN4PL49"/>
<organism evidence="2 3">
    <name type="scientific">Aspergillus lentulus</name>
    <dbReference type="NCBI Taxonomy" id="293939"/>
    <lineage>
        <taxon>Eukaryota</taxon>
        <taxon>Fungi</taxon>
        <taxon>Dikarya</taxon>
        <taxon>Ascomycota</taxon>
        <taxon>Pezizomycotina</taxon>
        <taxon>Eurotiomycetes</taxon>
        <taxon>Eurotiomycetidae</taxon>
        <taxon>Eurotiales</taxon>
        <taxon>Aspergillaceae</taxon>
        <taxon>Aspergillus</taxon>
        <taxon>Aspergillus subgen. Fumigati</taxon>
    </lineage>
</organism>
<dbReference type="Proteomes" id="UP000051487">
    <property type="component" value="Unassembled WGS sequence"/>
</dbReference>
<accession>A0AAN4PL49</accession>
<reference evidence="2 3" key="1">
    <citation type="submission" date="2015-11" db="EMBL/GenBank/DDBJ databases">
        <title>Aspergillus lentulus strain IFM 54703T.</title>
        <authorList>
            <person name="Kusuya Y."/>
            <person name="Sakai K."/>
            <person name="Kamei K."/>
            <person name="Takahashi H."/>
            <person name="Yaguchi T."/>
        </authorList>
    </citation>
    <scope>NUCLEOTIDE SEQUENCE [LARGE SCALE GENOMIC DNA]</scope>
    <source>
        <strain evidence="2 3">IFM 54703</strain>
    </source>
</reference>
<feature type="signal peptide" evidence="1">
    <location>
        <begin position="1"/>
        <end position="18"/>
    </location>
</feature>
<evidence type="ECO:0000313" key="3">
    <source>
        <dbReference type="Proteomes" id="UP000051487"/>
    </source>
</evidence>
<feature type="chain" id="PRO_5042839313" evidence="1">
    <location>
        <begin position="19"/>
        <end position="155"/>
    </location>
</feature>
<dbReference type="EMBL" id="BCLY01000012">
    <property type="protein sequence ID" value="GAQ08716.1"/>
    <property type="molecule type" value="Genomic_DNA"/>
</dbReference>
<evidence type="ECO:0000256" key="1">
    <source>
        <dbReference type="SAM" id="SignalP"/>
    </source>
</evidence>
<protein>
    <submittedName>
        <fullName evidence="2">Uncharacterized protein</fullName>
    </submittedName>
</protein>